<keyword evidence="1" id="KW-0472">Membrane</keyword>
<evidence type="ECO:0000313" key="3">
    <source>
        <dbReference type="Proteomes" id="UP000016900"/>
    </source>
</evidence>
<keyword evidence="3" id="KW-1185">Reference proteome</keyword>
<reference evidence="2 3" key="1">
    <citation type="submission" date="2012-10" db="EMBL/GenBank/DDBJ databases">
        <title>Genome sequence of the symbiont of the pentatomidae stink bug Halyomorpha halys.</title>
        <authorList>
            <person name="Kobayashi H."/>
            <person name="Fujii-Muramatsu R."/>
            <person name="Takeishi K."/>
            <person name="Noda H."/>
        </authorList>
    </citation>
    <scope>NUCLEOTIDE SEQUENCE [LARGE SCALE GENOMIC DNA]</scope>
</reference>
<dbReference type="GO" id="GO:0016020">
    <property type="term" value="C:membrane"/>
    <property type="evidence" value="ECO:0007669"/>
    <property type="project" value="InterPro"/>
</dbReference>
<name>U3U7Z0_9GAMM</name>
<dbReference type="AlphaFoldDB" id="U3U7Z0"/>
<protein>
    <submittedName>
        <fullName evidence="2">Uncharacterized protein</fullName>
    </submittedName>
</protein>
<evidence type="ECO:0000256" key="1">
    <source>
        <dbReference type="SAM" id="Phobius"/>
    </source>
</evidence>
<dbReference type="GO" id="GO:0009401">
    <property type="term" value="P:phosphoenolpyruvate-dependent sugar phosphotransferase system"/>
    <property type="evidence" value="ECO:0007669"/>
    <property type="project" value="InterPro"/>
</dbReference>
<dbReference type="PATRIC" id="fig|1235990.3.peg.597"/>
<dbReference type="KEGG" id="hhs:HHS_06020"/>
<keyword evidence="1" id="KW-1133">Transmembrane helix</keyword>
<dbReference type="EMBL" id="AP012554">
    <property type="protein sequence ID" value="BAO00572.1"/>
    <property type="molecule type" value="Genomic_DNA"/>
</dbReference>
<evidence type="ECO:0000313" key="2">
    <source>
        <dbReference type="EMBL" id="BAO00572.1"/>
    </source>
</evidence>
<accession>U3U7Z0</accession>
<dbReference type="InterPro" id="IPR004704">
    <property type="entry name" value="PTS_IID_man"/>
</dbReference>
<organism evidence="2 3">
    <name type="scientific">Candidatus Pantoea carbekii</name>
    <dbReference type="NCBI Taxonomy" id="1235990"/>
    <lineage>
        <taxon>Bacteria</taxon>
        <taxon>Pseudomonadati</taxon>
        <taxon>Pseudomonadota</taxon>
        <taxon>Gammaproteobacteria</taxon>
        <taxon>Enterobacterales</taxon>
        <taxon>Erwiniaceae</taxon>
        <taxon>Pantoea</taxon>
    </lineage>
</organism>
<dbReference type="Pfam" id="PF03613">
    <property type="entry name" value="EIID-AGA"/>
    <property type="match status" value="1"/>
</dbReference>
<dbReference type="eggNOG" id="COG3716">
    <property type="taxonomic scope" value="Bacteria"/>
</dbReference>
<gene>
    <name evidence="2" type="ORF">HHS_06020</name>
</gene>
<keyword evidence="1" id="KW-0812">Transmembrane</keyword>
<feature type="transmembrane region" description="Helical" evidence="1">
    <location>
        <begin position="39"/>
        <end position="57"/>
    </location>
</feature>
<proteinExistence type="predicted"/>
<dbReference type="Proteomes" id="UP000016900">
    <property type="component" value="Chromosome"/>
</dbReference>
<sequence>MGTVVHKRNHANILVVVLRITDKNSKITMTTVQTILDKLMSGCIPLLLTFSCMWLLLHRIDSILIIKSFLLLVF</sequence>